<accession>A0A0F7U057</accession>
<proteinExistence type="predicted"/>
<keyword evidence="3" id="KW-1185">Reference proteome</keyword>
<organism evidence="2 3">
    <name type="scientific">Penicillium brasilianum</name>
    <dbReference type="NCBI Taxonomy" id="104259"/>
    <lineage>
        <taxon>Eukaryota</taxon>
        <taxon>Fungi</taxon>
        <taxon>Dikarya</taxon>
        <taxon>Ascomycota</taxon>
        <taxon>Pezizomycotina</taxon>
        <taxon>Eurotiomycetes</taxon>
        <taxon>Eurotiomycetidae</taxon>
        <taxon>Eurotiales</taxon>
        <taxon>Aspergillaceae</taxon>
        <taxon>Penicillium</taxon>
    </lineage>
</organism>
<dbReference type="OrthoDB" id="4357148at2759"/>
<evidence type="ECO:0000313" key="3">
    <source>
        <dbReference type="Proteomes" id="UP000042958"/>
    </source>
</evidence>
<dbReference type="EMBL" id="CDHK01000015">
    <property type="protein sequence ID" value="CEJ62268.1"/>
    <property type="molecule type" value="Genomic_DNA"/>
</dbReference>
<evidence type="ECO:0000256" key="1">
    <source>
        <dbReference type="SAM" id="MobiDB-lite"/>
    </source>
</evidence>
<reference evidence="3" key="1">
    <citation type="journal article" date="2015" name="Genome Announc.">
        <title>Draft genome sequence of the fungus Penicillium brasilianum MG11.</title>
        <authorList>
            <person name="Horn F."/>
            <person name="Linde J."/>
            <person name="Mattern D.J."/>
            <person name="Walther G."/>
            <person name="Guthke R."/>
            <person name="Brakhage A.A."/>
            <person name="Valiante V."/>
        </authorList>
    </citation>
    <scope>NUCLEOTIDE SEQUENCE [LARGE SCALE GENOMIC DNA]</scope>
    <source>
        <strain evidence="3">MG11</strain>
    </source>
</reference>
<feature type="region of interest" description="Disordered" evidence="1">
    <location>
        <begin position="91"/>
        <end position="117"/>
    </location>
</feature>
<dbReference type="AlphaFoldDB" id="A0A0F7U057"/>
<name>A0A0F7U057_PENBI</name>
<dbReference type="Proteomes" id="UP000042958">
    <property type="component" value="Unassembled WGS sequence"/>
</dbReference>
<evidence type="ECO:0000313" key="2">
    <source>
        <dbReference type="EMBL" id="CEJ62268.1"/>
    </source>
</evidence>
<protein>
    <submittedName>
        <fullName evidence="2">Uncharacterized protein</fullName>
    </submittedName>
</protein>
<gene>
    <name evidence="2" type="ORF">PMG11_10771</name>
</gene>
<sequence>MKTPGVTEVEIIYDRESESPLPKSAIDLTFTKYGKKDRKRPEVPVLGDGLDLEDPMVSHFADAGGRLAQDEKAALEPSNILNGVDRLRHKPLTPEICDDGGRNEDDLPSDVGDGVSGDFALQLAQGR</sequence>